<dbReference type="Proteomes" id="UP000231019">
    <property type="component" value="Unassembled WGS sequence"/>
</dbReference>
<organism evidence="2 3">
    <name type="scientific">bacterium (Candidatus Blackallbacteria) CG17_big_fil_post_rev_8_21_14_2_50_48_46</name>
    <dbReference type="NCBI Taxonomy" id="2014261"/>
    <lineage>
        <taxon>Bacteria</taxon>
        <taxon>Candidatus Blackallbacteria</taxon>
    </lineage>
</organism>
<reference evidence="2 3" key="1">
    <citation type="submission" date="2017-09" db="EMBL/GenBank/DDBJ databases">
        <title>Depth-based differentiation of microbial function through sediment-hosted aquifers and enrichment of novel symbionts in the deep terrestrial subsurface.</title>
        <authorList>
            <person name="Probst A.J."/>
            <person name="Ladd B."/>
            <person name="Jarett J.K."/>
            <person name="Geller-Mcgrath D.E."/>
            <person name="Sieber C.M."/>
            <person name="Emerson J.B."/>
            <person name="Anantharaman K."/>
            <person name="Thomas B.C."/>
            <person name="Malmstrom R."/>
            <person name="Stieglmeier M."/>
            <person name="Klingl A."/>
            <person name="Woyke T."/>
            <person name="Ryan C.M."/>
            <person name="Banfield J.F."/>
        </authorList>
    </citation>
    <scope>NUCLEOTIDE SEQUENCE [LARGE SCALE GENOMIC DNA]</scope>
    <source>
        <strain evidence="2">CG17_big_fil_post_rev_8_21_14_2_50_48_46</strain>
    </source>
</reference>
<feature type="compositionally biased region" description="Polar residues" evidence="1">
    <location>
        <begin position="427"/>
        <end position="436"/>
    </location>
</feature>
<gene>
    <name evidence="2" type="ORF">COW36_07300</name>
</gene>
<proteinExistence type="predicted"/>
<sequence>MSTVNGNVSGLNSDVYSTLQRIRSNNSGPLTAQDAQELKQAIEKGGLDDQEKDLIQELLTEHNKVQVYGEDASFGPNGLSFEGVSPEARQILEDVGHVERLENPETPEGEHGAPGEVSLNELLHKAEHSENEHDFAVYAEEILHAKFGLKNEHAGAIAKNLFVAFHDPDPVKKARAIAETIVHLNETPKGKEAITRLTAPLIQKLPADSPMRKILTKLFSDKSASDSRIRFLATVMDGKFEGLKDIRATYELLNDFGPEIKALLPENVKDHIERLETLFGAKMGEHVKDILKNVLPMGENSDFVRATMKFITGDGVNKVSAGIDFLNSVGKRIVGADNETLKAIYGFLKVDGRTGDALRHLLNPHAPVQLRAEALEHLAHTFHERLDKVMEHFGVEHGDDVLKHAHEPAPETGKTGDAHPTEEPHSTTDAPDTPKTTGADELATAEGKAAEEALKRETQVAETAKKLGLNPESEAALAKIFSDPKMDEKAFQEGMQMLEKMGAEEAQAAFKVLQHMEPDIARRIFTNGQLGEKALQGMMKMMPALERMGMSMLEVAPKLAKGLGKILPVAGAVVSGYDAVRLGSIAATGKDLSGKEYKDPDVRALALLGAGANGLDTALAVLEATGVGNVDLPVQLGLAGVEVAIDLMVEYYNEHPEKMPQELRLGIKAAALGVAVGAPFVMPPAGLAATAAVANIYGLDGTIDIANELTRLTGETALKGIDKLTELHAKAMDRGLEGLTDGLNGLADVIRNPEKYAQQMGKSVEEVMGQAYDLLKKKAGEGIEAAKQVYGVLKDIATNPGAYAQKAVDFAVETGIKLGNDVAYAAGAAVGFVKDMAVKGAVAFGEGVKALYDLGADGVKAAKDLIGSALRKGGQVAQDALAFARDVVNNPAKYGEMAGEMAAQAAAALRDAVKAGIAKAGDALVALKDMAVNGVESAVQGMKDIVSAGGAMAAKALTYISEVPEKVAHAIGEGLQAAYRAGKATVDMAKWVAQNPQAALQKLGTAGQQVLTSTRDFLIDTAKSAGKGAADALKYLEGLYDRTGAALGRFGDTLVDLMKQGVNVGKDMVGRYWDVIKKRGPELISALGNLGKAGIDLMTKIGQWQTDAAKWVVDGLSNAVSTAGSAVKSYALQKLNEIGATDAIVKLVNQGKATLSDLKKMGSQAIEAIKKYGNPEALGQLLNAGMVKASDMISSLMSQGADGIRKLVETTQHYGGLAKEFIGKLMAEMGSAWDQSSITNGYAPLRHVIGKYLDQAAAAGGEAVAWMKQQLVSALDTMDKNMERAQAGNWVVVSIPDSIINALR</sequence>
<evidence type="ECO:0000313" key="3">
    <source>
        <dbReference type="Proteomes" id="UP000231019"/>
    </source>
</evidence>
<name>A0A2M7G738_9BACT</name>
<dbReference type="EMBL" id="PFFQ01000019">
    <property type="protein sequence ID" value="PIW17868.1"/>
    <property type="molecule type" value="Genomic_DNA"/>
</dbReference>
<evidence type="ECO:0000313" key="2">
    <source>
        <dbReference type="EMBL" id="PIW17868.1"/>
    </source>
</evidence>
<comment type="caution">
    <text evidence="2">The sequence shown here is derived from an EMBL/GenBank/DDBJ whole genome shotgun (WGS) entry which is preliminary data.</text>
</comment>
<feature type="region of interest" description="Disordered" evidence="1">
    <location>
        <begin position="405"/>
        <end position="456"/>
    </location>
</feature>
<evidence type="ECO:0000256" key="1">
    <source>
        <dbReference type="SAM" id="MobiDB-lite"/>
    </source>
</evidence>
<protein>
    <submittedName>
        <fullName evidence="2">Uncharacterized protein</fullName>
    </submittedName>
</protein>
<accession>A0A2M7G738</accession>
<feature type="compositionally biased region" description="Basic and acidic residues" evidence="1">
    <location>
        <begin position="405"/>
        <end position="426"/>
    </location>
</feature>